<dbReference type="PANTHER" id="PTHR16950">
    <property type="entry name" value="ZINC TRANSPORTER SLC39A7 HISTIDINE-RICH MEMBRANE PROTEIN KE4"/>
    <property type="match status" value="1"/>
</dbReference>
<feature type="transmembrane region" description="Helical" evidence="5">
    <location>
        <begin position="236"/>
        <end position="252"/>
    </location>
</feature>
<dbReference type="GO" id="GO:0006882">
    <property type="term" value="P:intracellular zinc ion homeostasis"/>
    <property type="evidence" value="ECO:0007669"/>
    <property type="project" value="TreeGrafter"/>
</dbReference>
<organism evidence="6 7">
    <name type="scientific">bacterium (Candidatus Gribaldobacteria) CG10_big_fil_rev_8_21_14_0_10_41_12</name>
    <dbReference type="NCBI Taxonomy" id="2014277"/>
    <lineage>
        <taxon>Bacteria</taxon>
        <taxon>Candidatus Gribaldobacteria</taxon>
    </lineage>
</organism>
<keyword evidence="4 5" id="KW-0472">Membrane</keyword>
<gene>
    <name evidence="6" type="ORF">COU03_01715</name>
</gene>
<comment type="caution">
    <text evidence="6">The sequence shown here is derived from an EMBL/GenBank/DDBJ whole genome shotgun (WGS) entry which is preliminary data.</text>
</comment>
<feature type="transmembrane region" description="Helical" evidence="5">
    <location>
        <begin position="172"/>
        <end position="193"/>
    </location>
</feature>
<feature type="transmembrane region" description="Helical" evidence="5">
    <location>
        <begin position="199"/>
        <end position="216"/>
    </location>
</feature>
<name>A0A2H0UZM7_9BACT</name>
<evidence type="ECO:0000313" key="6">
    <source>
        <dbReference type="EMBL" id="PIR91550.1"/>
    </source>
</evidence>
<dbReference type="AlphaFoldDB" id="A0A2H0UZM7"/>
<keyword evidence="2 5" id="KW-0812">Transmembrane</keyword>
<evidence type="ECO:0000256" key="3">
    <source>
        <dbReference type="ARBA" id="ARBA00022989"/>
    </source>
</evidence>
<evidence type="ECO:0000313" key="7">
    <source>
        <dbReference type="Proteomes" id="UP000228906"/>
    </source>
</evidence>
<feature type="transmembrane region" description="Helical" evidence="5">
    <location>
        <begin position="73"/>
        <end position="92"/>
    </location>
</feature>
<evidence type="ECO:0000256" key="4">
    <source>
        <dbReference type="ARBA" id="ARBA00023136"/>
    </source>
</evidence>
<dbReference type="GO" id="GO:0005385">
    <property type="term" value="F:zinc ion transmembrane transporter activity"/>
    <property type="evidence" value="ECO:0007669"/>
    <property type="project" value="TreeGrafter"/>
</dbReference>
<dbReference type="EMBL" id="PFAV01000030">
    <property type="protein sequence ID" value="PIR91550.1"/>
    <property type="molecule type" value="Genomic_DNA"/>
</dbReference>
<keyword evidence="3 5" id="KW-1133">Transmembrane helix</keyword>
<protein>
    <submittedName>
        <fullName evidence="6">ZIP family metal transporter</fullName>
    </submittedName>
</protein>
<comment type="subcellular location">
    <subcellularLocation>
        <location evidence="1">Membrane</location>
        <topology evidence="1">Multi-pass membrane protein</topology>
    </subcellularLocation>
</comment>
<accession>A0A2H0UZM7</accession>
<evidence type="ECO:0000256" key="5">
    <source>
        <dbReference type="SAM" id="Phobius"/>
    </source>
</evidence>
<dbReference type="Pfam" id="PF02535">
    <property type="entry name" value="Zip"/>
    <property type="match status" value="2"/>
</dbReference>
<reference evidence="7" key="1">
    <citation type="submission" date="2017-09" db="EMBL/GenBank/DDBJ databases">
        <title>Depth-based differentiation of microbial function through sediment-hosted aquifers and enrichment of novel symbionts in the deep terrestrial subsurface.</title>
        <authorList>
            <person name="Probst A.J."/>
            <person name="Ladd B."/>
            <person name="Jarett J.K."/>
            <person name="Geller-Mcgrath D.E."/>
            <person name="Sieber C.M.K."/>
            <person name="Emerson J.B."/>
            <person name="Anantharaman K."/>
            <person name="Thomas B.C."/>
            <person name="Malmstrom R."/>
            <person name="Stieglmeier M."/>
            <person name="Klingl A."/>
            <person name="Woyke T."/>
            <person name="Ryan C.M."/>
            <person name="Banfield J.F."/>
        </authorList>
    </citation>
    <scope>NUCLEOTIDE SEQUENCE [LARGE SCALE GENOMIC DNA]</scope>
</reference>
<feature type="transmembrane region" description="Helical" evidence="5">
    <location>
        <begin position="40"/>
        <end position="61"/>
    </location>
</feature>
<evidence type="ECO:0000256" key="1">
    <source>
        <dbReference type="ARBA" id="ARBA00004141"/>
    </source>
</evidence>
<sequence>MFFYTDNVWFLVFISVLAVSLVSVVAFLFLPLAKKRLKNIVLYLVAFSAGALFGDAFIHLLPELFEKMPSKTQLSLFVLAGILLFFVLEKFIRWRHCHIDVSENHLPPLAALNLVGDGAHNFLDGAIIAASYLVSAPLGVATSLAVLFHEIPQEIGDAGVLLHSGLSFRRALFFNFLSALSAVLGALLTLLVGEKMADFSLAITAVAAGGFIYIAGSDLIPELQHNVEPKQSFKQFFALLLGISVMLALRILD</sequence>
<dbReference type="InterPro" id="IPR003689">
    <property type="entry name" value="ZIP"/>
</dbReference>
<dbReference type="PANTHER" id="PTHR16950:SF16">
    <property type="entry name" value="ZINC TRANSPORTER ZIP13"/>
    <property type="match status" value="1"/>
</dbReference>
<proteinExistence type="predicted"/>
<feature type="transmembrane region" description="Helical" evidence="5">
    <location>
        <begin position="12"/>
        <end position="33"/>
    </location>
</feature>
<evidence type="ECO:0000256" key="2">
    <source>
        <dbReference type="ARBA" id="ARBA00022692"/>
    </source>
</evidence>
<dbReference type="Proteomes" id="UP000228906">
    <property type="component" value="Unassembled WGS sequence"/>
</dbReference>
<dbReference type="GO" id="GO:0016020">
    <property type="term" value="C:membrane"/>
    <property type="evidence" value="ECO:0007669"/>
    <property type="project" value="UniProtKB-SubCell"/>
</dbReference>